<evidence type="ECO:0000313" key="2">
    <source>
        <dbReference type="EMBL" id="MBB3892291.1"/>
    </source>
</evidence>
<evidence type="ECO:0000313" key="3">
    <source>
        <dbReference type="Proteomes" id="UP000530564"/>
    </source>
</evidence>
<dbReference type="EMBL" id="JACIDK010000004">
    <property type="protein sequence ID" value="MBB3892291.1"/>
    <property type="molecule type" value="Genomic_DNA"/>
</dbReference>
<protein>
    <submittedName>
        <fullName evidence="2">Phosphate-selective porin OprO/OprP</fullName>
    </submittedName>
</protein>
<sequence length="395" mass="42342">MAWAAALAVCAAPAAASDVGFHWDGRQFVTADGGFSLRPKGRLLLDASTTDGSAFAARNVVGDEIRALRLGVEGMVGEHLFYTAEGDFAGDKAILRGTYVAWRDRWAGKDVELVLGNRLSERGLDGSSSSDGTPFLERNAVALAVIPLKGFYGWGGIAKVYGGDWHVTTQVAGDDPGNLGVAKDVTTYLVRAHWNPVKSSAGVVHLGAWGFYEDFPPDLSSHSRNTPWAGHINKEVQVPIGMLTDPVYGAGYGVELGGARGPVWGFFEAGRRVIDTRTDHVTAEVTAWTAGWMITGENPAYSSRGGTFVKIGPRSPVSKGGPGAWEVAVRYQTLDNTDAPLGGKGQEAEVGVNWRLEDWLRLMINLSHWEVTHRTGKYIGVDDGDSLAGRLQIAF</sequence>
<keyword evidence="3" id="KW-1185">Reference proteome</keyword>
<proteinExistence type="predicted"/>
<keyword evidence="1" id="KW-0732">Signal</keyword>
<feature type="signal peptide" evidence="1">
    <location>
        <begin position="1"/>
        <end position="16"/>
    </location>
</feature>
<feature type="chain" id="PRO_5032733461" evidence="1">
    <location>
        <begin position="17"/>
        <end position="395"/>
    </location>
</feature>
<gene>
    <name evidence="2" type="ORF">GGQ61_003024</name>
</gene>
<dbReference type="AlphaFoldDB" id="A0A840A492"/>
<organism evidence="2 3">
    <name type="scientific">Phenylobacterium haematophilum</name>
    <dbReference type="NCBI Taxonomy" id="98513"/>
    <lineage>
        <taxon>Bacteria</taxon>
        <taxon>Pseudomonadati</taxon>
        <taxon>Pseudomonadota</taxon>
        <taxon>Alphaproteobacteria</taxon>
        <taxon>Caulobacterales</taxon>
        <taxon>Caulobacteraceae</taxon>
        <taxon>Phenylobacterium</taxon>
    </lineage>
</organism>
<dbReference type="RefSeq" id="WP_183774282.1">
    <property type="nucleotide sequence ID" value="NZ_JACIDK010000004.1"/>
</dbReference>
<dbReference type="InterPro" id="IPR023614">
    <property type="entry name" value="Porin_dom_sf"/>
</dbReference>
<name>A0A840A492_9CAUL</name>
<evidence type="ECO:0000256" key="1">
    <source>
        <dbReference type="SAM" id="SignalP"/>
    </source>
</evidence>
<comment type="caution">
    <text evidence="2">The sequence shown here is derived from an EMBL/GenBank/DDBJ whole genome shotgun (WGS) entry which is preliminary data.</text>
</comment>
<dbReference type="InterPro" id="IPR010870">
    <property type="entry name" value="Porin_O/P"/>
</dbReference>
<dbReference type="Pfam" id="PF07396">
    <property type="entry name" value="Porin_O_P"/>
    <property type="match status" value="1"/>
</dbReference>
<dbReference type="Proteomes" id="UP000530564">
    <property type="component" value="Unassembled WGS sequence"/>
</dbReference>
<reference evidence="2 3" key="1">
    <citation type="submission" date="2020-08" db="EMBL/GenBank/DDBJ databases">
        <title>Genomic Encyclopedia of Type Strains, Phase IV (KMG-IV): sequencing the most valuable type-strain genomes for metagenomic binning, comparative biology and taxonomic classification.</title>
        <authorList>
            <person name="Goeker M."/>
        </authorList>
    </citation>
    <scope>NUCLEOTIDE SEQUENCE [LARGE SCALE GENOMIC DNA]</scope>
    <source>
        <strain evidence="2 3">DSM 21793</strain>
    </source>
</reference>
<accession>A0A840A492</accession>
<dbReference type="Gene3D" id="2.40.160.10">
    <property type="entry name" value="Porin"/>
    <property type="match status" value="1"/>
</dbReference>